<dbReference type="RefSeq" id="WP_243830773.1">
    <property type="nucleotide sequence ID" value="NZ_SOQX01000006.1"/>
</dbReference>
<sequence>MLDDLKQRFSHPDVRFYQHDQLIMIELNNRHGSATLTTHGGTLLGYRPAGGKEVIWLSETAVYDGSKPVRGGVPICWPWFGPYDPDTMGADPSDAAKKGHGVARYELWEVASVRSTDNDATEVVLQLEPNDAIRQAWPLPFMLKLIVTLGETLSLALVGENRSDRDWVVSEAFHTYFRVANADGLTIDGMDNLTYIDKLRDDQRFTQTGPLQVNMPMDCVFVDHPDTLVLEDSGNRRQIVMGKTKSASTVVWNPGPEGAKGFADMPDDQYAHMVCVEAANALDNAYTLKAGGSHRMAMTLAVR</sequence>
<dbReference type="Gene3D" id="2.70.98.10">
    <property type="match status" value="1"/>
</dbReference>
<dbReference type="PIRSF" id="PIRSF016020">
    <property type="entry name" value="PHexose_mutarotase"/>
    <property type="match status" value="1"/>
</dbReference>
<dbReference type="Proteomes" id="UP000294914">
    <property type="component" value="Unassembled WGS sequence"/>
</dbReference>
<dbReference type="CDD" id="cd09020">
    <property type="entry name" value="D-hex-6-P-epi_like"/>
    <property type="match status" value="1"/>
</dbReference>
<comment type="caution">
    <text evidence="6">The sequence shown here is derived from an EMBL/GenBank/DDBJ whole genome shotgun (WGS) entry which is preliminary data.</text>
</comment>
<dbReference type="EMBL" id="SOQX01000006">
    <property type="protein sequence ID" value="TDX99984.1"/>
    <property type="molecule type" value="Genomic_DNA"/>
</dbReference>
<evidence type="ECO:0000256" key="2">
    <source>
        <dbReference type="ARBA" id="ARBA00005866"/>
    </source>
</evidence>
<organism evidence="6 7">
    <name type="scientific">Thiohalophilus thiocyanatoxydans</name>
    <dbReference type="NCBI Taxonomy" id="381308"/>
    <lineage>
        <taxon>Bacteria</taxon>
        <taxon>Pseudomonadati</taxon>
        <taxon>Pseudomonadota</taxon>
        <taxon>Gammaproteobacteria</taxon>
        <taxon>Thiohalomonadales</taxon>
        <taxon>Thiohalophilaceae</taxon>
        <taxon>Thiohalophilus</taxon>
    </lineage>
</organism>
<dbReference type="PANTHER" id="PTHR11122">
    <property type="entry name" value="APOSPORY-ASSOCIATED PROTEIN C-RELATED"/>
    <property type="match status" value="1"/>
</dbReference>
<dbReference type="GO" id="GO:0047938">
    <property type="term" value="F:glucose-6-phosphate 1-epimerase activity"/>
    <property type="evidence" value="ECO:0007669"/>
    <property type="project" value="UniProtKB-UniRule"/>
</dbReference>
<dbReference type="GO" id="GO:0030246">
    <property type="term" value="F:carbohydrate binding"/>
    <property type="evidence" value="ECO:0007669"/>
    <property type="project" value="UniProtKB-UniRule"/>
</dbReference>
<evidence type="ECO:0000313" key="7">
    <source>
        <dbReference type="Proteomes" id="UP000294914"/>
    </source>
</evidence>
<dbReference type="InterPro" id="IPR014718">
    <property type="entry name" value="GH-type_carb-bd"/>
</dbReference>
<dbReference type="EC" id="5.1.3.15" evidence="4"/>
<comment type="similarity">
    <text evidence="2 4">Belongs to the glucose-6-phosphate 1-epimerase family.</text>
</comment>
<dbReference type="InterPro" id="IPR011013">
    <property type="entry name" value="Gal_mutarotase_sf_dom"/>
</dbReference>
<evidence type="ECO:0000313" key="6">
    <source>
        <dbReference type="EMBL" id="TDX99984.1"/>
    </source>
</evidence>
<evidence type="ECO:0000256" key="3">
    <source>
        <dbReference type="ARBA" id="ARBA00023235"/>
    </source>
</evidence>
<accession>A0A4V3H3N5</accession>
<gene>
    <name evidence="6" type="ORF">EDC23_2145</name>
</gene>
<proteinExistence type="inferred from homology"/>
<dbReference type="InterPro" id="IPR025532">
    <property type="entry name" value="G6P_1-epimerase"/>
</dbReference>
<feature type="active site" evidence="5">
    <location>
        <position position="277"/>
    </location>
</feature>
<evidence type="ECO:0000256" key="5">
    <source>
        <dbReference type="PIRSR" id="PIRSR016020-1"/>
    </source>
</evidence>
<dbReference type="InterPro" id="IPR008183">
    <property type="entry name" value="Aldose_1/G6P_1-epimerase"/>
</dbReference>
<dbReference type="SUPFAM" id="SSF74650">
    <property type="entry name" value="Galactose mutarotase-like"/>
    <property type="match status" value="1"/>
</dbReference>
<dbReference type="Pfam" id="PF01263">
    <property type="entry name" value="Aldose_epim"/>
    <property type="match status" value="1"/>
</dbReference>
<feature type="active site" evidence="5">
    <location>
        <position position="174"/>
    </location>
</feature>
<dbReference type="AlphaFoldDB" id="A0A4V3H3N5"/>
<comment type="catalytic activity">
    <reaction evidence="1">
        <text>alpha-D-glucose 6-phosphate = beta-D-glucose 6-phosphate</text>
        <dbReference type="Rhea" id="RHEA:16249"/>
        <dbReference type="ChEBI" id="CHEBI:58225"/>
        <dbReference type="ChEBI" id="CHEBI:58247"/>
        <dbReference type="EC" id="5.1.3.15"/>
    </reaction>
</comment>
<evidence type="ECO:0000256" key="1">
    <source>
        <dbReference type="ARBA" id="ARBA00001096"/>
    </source>
</evidence>
<dbReference type="PANTHER" id="PTHR11122:SF13">
    <property type="entry name" value="GLUCOSE-6-PHOSPHATE 1-EPIMERASE"/>
    <property type="match status" value="1"/>
</dbReference>
<keyword evidence="3 4" id="KW-0413">Isomerase</keyword>
<name>A0A4V3H3N5_9GAMM</name>
<dbReference type="GO" id="GO:0005975">
    <property type="term" value="P:carbohydrate metabolic process"/>
    <property type="evidence" value="ECO:0007669"/>
    <property type="project" value="InterPro"/>
</dbReference>
<keyword evidence="7" id="KW-1185">Reference proteome</keyword>
<reference evidence="6 7" key="1">
    <citation type="submission" date="2019-03" db="EMBL/GenBank/DDBJ databases">
        <title>Genomic Encyclopedia of Type Strains, Phase IV (KMG-IV): sequencing the most valuable type-strain genomes for metagenomic binning, comparative biology and taxonomic classification.</title>
        <authorList>
            <person name="Goeker M."/>
        </authorList>
    </citation>
    <scope>NUCLEOTIDE SEQUENCE [LARGE SCALE GENOMIC DNA]</scope>
    <source>
        <strain evidence="6 7">DSM 16326</strain>
    </source>
</reference>
<evidence type="ECO:0000256" key="4">
    <source>
        <dbReference type="PIRNR" id="PIRNR016020"/>
    </source>
</evidence>
<protein>
    <recommendedName>
        <fullName evidence="4">Putative glucose-6-phosphate 1-epimerase</fullName>
        <ecNumber evidence="4">5.1.3.15</ecNumber>
    </recommendedName>
</protein>